<keyword evidence="13" id="KW-1185">Reference proteome</keyword>
<dbReference type="EMBL" id="CADEPI010000285">
    <property type="protein sequence ID" value="CAB3382822.1"/>
    <property type="molecule type" value="Genomic_DNA"/>
</dbReference>
<organism evidence="12 13">
    <name type="scientific">Cloeon dipterum</name>
    <dbReference type="NCBI Taxonomy" id="197152"/>
    <lineage>
        <taxon>Eukaryota</taxon>
        <taxon>Metazoa</taxon>
        <taxon>Ecdysozoa</taxon>
        <taxon>Arthropoda</taxon>
        <taxon>Hexapoda</taxon>
        <taxon>Insecta</taxon>
        <taxon>Pterygota</taxon>
        <taxon>Palaeoptera</taxon>
        <taxon>Ephemeroptera</taxon>
        <taxon>Pisciforma</taxon>
        <taxon>Baetidae</taxon>
        <taxon>Cloeon</taxon>
    </lineage>
</organism>
<dbReference type="SMART" id="SM00220">
    <property type="entry name" value="S_TKc"/>
    <property type="match status" value="1"/>
</dbReference>
<evidence type="ECO:0000256" key="10">
    <source>
        <dbReference type="RuleBase" id="RU000304"/>
    </source>
</evidence>
<comment type="catalytic activity">
    <reaction evidence="7">
        <text>L-threonyl-[protein] + ATP = O-phospho-L-threonyl-[protein] + ADP + H(+)</text>
        <dbReference type="Rhea" id="RHEA:46608"/>
        <dbReference type="Rhea" id="RHEA-COMP:11060"/>
        <dbReference type="Rhea" id="RHEA-COMP:11605"/>
        <dbReference type="ChEBI" id="CHEBI:15378"/>
        <dbReference type="ChEBI" id="CHEBI:30013"/>
        <dbReference type="ChEBI" id="CHEBI:30616"/>
        <dbReference type="ChEBI" id="CHEBI:61977"/>
        <dbReference type="ChEBI" id="CHEBI:456216"/>
        <dbReference type="EC" id="2.7.11.1"/>
    </reaction>
</comment>
<evidence type="ECO:0000256" key="3">
    <source>
        <dbReference type="ARBA" id="ARBA00022679"/>
    </source>
</evidence>
<sequence>MDRIKYTLNTNNLKAPRIYVLTPEEIPLGKKYKYGQNRTFRTRFIEDKDIVQKLTFEKAVEELNTPARNFILRGEESAETLKFDSLGKGGFGSVFLAVANNRLVACKVVKLGSASSCITFQRERNAVGLQHKHVVETLSVIQGPKAGIIIMEKANNVNLQEVMDGGLLKSDRAKIRCICELCFALQYLHEHNILHLDVKPLNMLIGRDGSMKLADFGNSSLANGFGNFYSMGTVRYTDPMIFKNKKATTKSDVYSVGITMWQMVFNTVPYNGIANDGSLMYQIVRNHLRPTPNEHDPARRSCGLRVFEETFKCCWNKEPDCRPTLDVILRNMQASMRCVGPDDKWVEGIN</sequence>
<dbReference type="PROSITE" id="PS00108">
    <property type="entry name" value="PROTEIN_KINASE_ST"/>
    <property type="match status" value="1"/>
</dbReference>
<dbReference type="GO" id="GO:0004674">
    <property type="term" value="F:protein serine/threonine kinase activity"/>
    <property type="evidence" value="ECO:0007669"/>
    <property type="project" value="UniProtKB-KW"/>
</dbReference>
<keyword evidence="5" id="KW-0418">Kinase</keyword>
<evidence type="ECO:0000259" key="11">
    <source>
        <dbReference type="PROSITE" id="PS50011"/>
    </source>
</evidence>
<dbReference type="AlphaFoldDB" id="A0A8S1DGQ9"/>
<evidence type="ECO:0000256" key="2">
    <source>
        <dbReference type="ARBA" id="ARBA00022527"/>
    </source>
</evidence>
<gene>
    <name evidence="12" type="ORF">CLODIP_2_CD11532</name>
</gene>
<evidence type="ECO:0000256" key="7">
    <source>
        <dbReference type="ARBA" id="ARBA00047899"/>
    </source>
</evidence>
<keyword evidence="2 10" id="KW-0723">Serine/threonine-protein kinase</keyword>
<dbReference type="Pfam" id="PF00069">
    <property type="entry name" value="Pkinase"/>
    <property type="match status" value="1"/>
</dbReference>
<keyword evidence="4 9" id="KW-0547">Nucleotide-binding</keyword>
<accession>A0A8S1DGQ9</accession>
<comment type="similarity">
    <text evidence="10">Belongs to the protein kinase superfamily.</text>
</comment>
<comment type="caution">
    <text evidence="12">The sequence shown here is derived from an EMBL/GenBank/DDBJ whole genome shotgun (WGS) entry which is preliminary data.</text>
</comment>
<dbReference type="GO" id="GO:0005524">
    <property type="term" value="F:ATP binding"/>
    <property type="evidence" value="ECO:0007669"/>
    <property type="project" value="UniProtKB-UniRule"/>
</dbReference>
<dbReference type="PROSITE" id="PS50011">
    <property type="entry name" value="PROTEIN_KINASE_DOM"/>
    <property type="match status" value="1"/>
</dbReference>
<feature type="domain" description="Protein kinase" evidence="11">
    <location>
        <begin position="80"/>
        <end position="336"/>
    </location>
</feature>
<proteinExistence type="inferred from homology"/>
<reference evidence="12 13" key="1">
    <citation type="submission" date="2020-04" db="EMBL/GenBank/DDBJ databases">
        <authorList>
            <person name="Alioto T."/>
            <person name="Alioto T."/>
            <person name="Gomez Garrido J."/>
        </authorList>
    </citation>
    <scope>NUCLEOTIDE SEQUENCE [LARGE SCALE GENOMIC DNA]</scope>
</reference>
<dbReference type="EC" id="2.7.11.1" evidence="1"/>
<comment type="catalytic activity">
    <reaction evidence="8">
        <text>L-seryl-[protein] + ATP = O-phospho-L-seryl-[protein] + ADP + H(+)</text>
        <dbReference type="Rhea" id="RHEA:17989"/>
        <dbReference type="Rhea" id="RHEA-COMP:9863"/>
        <dbReference type="Rhea" id="RHEA-COMP:11604"/>
        <dbReference type="ChEBI" id="CHEBI:15378"/>
        <dbReference type="ChEBI" id="CHEBI:29999"/>
        <dbReference type="ChEBI" id="CHEBI:30616"/>
        <dbReference type="ChEBI" id="CHEBI:83421"/>
        <dbReference type="ChEBI" id="CHEBI:456216"/>
        <dbReference type="EC" id="2.7.11.1"/>
    </reaction>
</comment>
<dbReference type="PANTHER" id="PTHR44329:SF285">
    <property type="entry name" value="V-MOS MOLONEY MURINE SARCOMA VIRAL ONCO HOMOLOG"/>
    <property type="match status" value="1"/>
</dbReference>
<evidence type="ECO:0000256" key="8">
    <source>
        <dbReference type="ARBA" id="ARBA00048679"/>
    </source>
</evidence>
<dbReference type="InterPro" id="IPR017441">
    <property type="entry name" value="Protein_kinase_ATP_BS"/>
</dbReference>
<dbReference type="InterPro" id="IPR000719">
    <property type="entry name" value="Prot_kinase_dom"/>
</dbReference>
<evidence type="ECO:0000256" key="4">
    <source>
        <dbReference type="ARBA" id="ARBA00022741"/>
    </source>
</evidence>
<evidence type="ECO:0000313" key="13">
    <source>
        <dbReference type="Proteomes" id="UP000494165"/>
    </source>
</evidence>
<evidence type="ECO:0000256" key="1">
    <source>
        <dbReference type="ARBA" id="ARBA00012513"/>
    </source>
</evidence>
<dbReference type="InterPro" id="IPR008271">
    <property type="entry name" value="Ser/Thr_kinase_AS"/>
</dbReference>
<dbReference type="InterPro" id="IPR051681">
    <property type="entry name" value="Ser/Thr_Kinases-Pseudokinases"/>
</dbReference>
<evidence type="ECO:0000313" key="12">
    <source>
        <dbReference type="EMBL" id="CAB3382822.1"/>
    </source>
</evidence>
<evidence type="ECO:0000256" key="6">
    <source>
        <dbReference type="ARBA" id="ARBA00022840"/>
    </source>
</evidence>
<dbReference type="SUPFAM" id="SSF56112">
    <property type="entry name" value="Protein kinase-like (PK-like)"/>
    <property type="match status" value="1"/>
</dbReference>
<dbReference type="Proteomes" id="UP000494165">
    <property type="component" value="Unassembled WGS sequence"/>
</dbReference>
<dbReference type="OrthoDB" id="4062651at2759"/>
<dbReference type="Gene3D" id="1.10.510.10">
    <property type="entry name" value="Transferase(Phosphotransferase) domain 1"/>
    <property type="match status" value="1"/>
</dbReference>
<dbReference type="PROSITE" id="PS00107">
    <property type="entry name" value="PROTEIN_KINASE_ATP"/>
    <property type="match status" value="1"/>
</dbReference>
<protein>
    <recommendedName>
        <fullName evidence="1">non-specific serine/threonine protein kinase</fullName>
        <ecNumber evidence="1">2.7.11.1</ecNumber>
    </recommendedName>
</protein>
<name>A0A8S1DGQ9_9INSE</name>
<dbReference type="InterPro" id="IPR011009">
    <property type="entry name" value="Kinase-like_dom_sf"/>
</dbReference>
<keyword evidence="3" id="KW-0808">Transferase</keyword>
<keyword evidence="6 9" id="KW-0067">ATP-binding</keyword>
<dbReference type="PANTHER" id="PTHR44329">
    <property type="entry name" value="SERINE/THREONINE-PROTEIN KINASE TNNI3K-RELATED"/>
    <property type="match status" value="1"/>
</dbReference>
<feature type="binding site" evidence="9">
    <location>
        <position position="107"/>
    </location>
    <ligand>
        <name>ATP</name>
        <dbReference type="ChEBI" id="CHEBI:30616"/>
    </ligand>
</feature>
<evidence type="ECO:0000256" key="9">
    <source>
        <dbReference type="PROSITE-ProRule" id="PRU10141"/>
    </source>
</evidence>
<evidence type="ECO:0000256" key="5">
    <source>
        <dbReference type="ARBA" id="ARBA00022777"/>
    </source>
</evidence>